<protein>
    <submittedName>
        <fullName evidence="2">Uncharacterized protein</fullName>
    </submittedName>
</protein>
<reference evidence="2 3" key="1">
    <citation type="journal article" date="2008" name="Nature">
        <title>The genome of the model beetle and pest Tribolium castaneum.</title>
        <authorList>
            <consortium name="Tribolium Genome Sequencing Consortium"/>
            <person name="Richards S."/>
            <person name="Gibbs R.A."/>
            <person name="Weinstock G.M."/>
            <person name="Brown S.J."/>
            <person name="Denell R."/>
            <person name="Beeman R.W."/>
            <person name="Gibbs R."/>
            <person name="Beeman R.W."/>
            <person name="Brown S.J."/>
            <person name="Bucher G."/>
            <person name="Friedrich M."/>
            <person name="Grimmelikhuijzen C.J."/>
            <person name="Klingler M."/>
            <person name="Lorenzen M."/>
            <person name="Richards S."/>
            <person name="Roth S."/>
            <person name="Schroder R."/>
            <person name="Tautz D."/>
            <person name="Zdobnov E.M."/>
            <person name="Muzny D."/>
            <person name="Gibbs R.A."/>
            <person name="Weinstock G.M."/>
            <person name="Attaway T."/>
            <person name="Bell S."/>
            <person name="Buhay C.J."/>
            <person name="Chandrabose M.N."/>
            <person name="Chavez D."/>
            <person name="Clerk-Blankenburg K.P."/>
            <person name="Cree A."/>
            <person name="Dao M."/>
            <person name="Davis C."/>
            <person name="Chacko J."/>
            <person name="Dinh H."/>
            <person name="Dugan-Rocha S."/>
            <person name="Fowler G."/>
            <person name="Garner T.T."/>
            <person name="Garnes J."/>
            <person name="Gnirke A."/>
            <person name="Hawes A."/>
            <person name="Hernandez J."/>
            <person name="Hines S."/>
            <person name="Holder M."/>
            <person name="Hume J."/>
            <person name="Jhangiani S.N."/>
            <person name="Joshi V."/>
            <person name="Khan Z.M."/>
            <person name="Jackson L."/>
            <person name="Kovar C."/>
            <person name="Kowis A."/>
            <person name="Lee S."/>
            <person name="Lewis L.R."/>
            <person name="Margolis J."/>
            <person name="Morgan M."/>
            <person name="Nazareth L.V."/>
            <person name="Nguyen N."/>
            <person name="Okwuonu G."/>
            <person name="Parker D."/>
            <person name="Richards S."/>
            <person name="Ruiz S.J."/>
            <person name="Santibanez J."/>
            <person name="Savard J."/>
            <person name="Scherer S.E."/>
            <person name="Schneider B."/>
            <person name="Sodergren E."/>
            <person name="Tautz D."/>
            <person name="Vattahil S."/>
            <person name="Villasana D."/>
            <person name="White C.S."/>
            <person name="Wright R."/>
            <person name="Park Y."/>
            <person name="Beeman R.W."/>
            <person name="Lord J."/>
            <person name="Oppert B."/>
            <person name="Lorenzen M."/>
            <person name="Brown S."/>
            <person name="Wang L."/>
            <person name="Savard J."/>
            <person name="Tautz D."/>
            <person name="Richards S."/>
            <person name="Weinstock G."/>
            <person name="Gibbs R.A."/>
            <person name="Liu Y."/>
            <person name="Worley K."/>
            <person name="Weinstock G."/>
            <person name="Elsik C.G."/>
            <person name="Reese J.T."/>
            <person name="Elhaik E."/>
            <person name="Landan G."/>
            <person name="Graur D."/>
            <person name="Arensburger P."/>
            <person name="Atkinson P."/>
            <person name="Beeman R.W."/>
            <person name="Beidler J."/>
            <person name="Brown S.J."/>
            <person name="Demuth J.P."/>
            <person name="Drury D.W."/>
            <person name="Du Y.Z."/>
            <person name="Fujiwara H."/>
            <person name="Lorenzen M."/>
            <person name="Maselli V."/>
            <person name="Osanai M."/>
            <person name="Park Y."/>
            <person name="Robertson H.M."/>
            <person name="Tu Z."/>
            <person name="Wang J.J."/>
            <person name="Wang S."/>
            <person name="Richards S."/>
            <person name="Song H."/>
            <person name="Zhang L."/>
            <person name="Sodergren E."/>
            <person name="Werner D."/>
            <person name="Stanke M."/>
            <person name="Morgenstern B."/>
            <person name="Solovyev V."/>
            <person name="Kosarev P."/>
            <person name="Brown G."/>
            <person name="Chen H.C."/>
            <person name="Ermolaeva O."/>
            <person name="Hlavina W."/>
            <person name="Kapustin Y."/>
            <person name="Kiryutin B."/>
            <person name="Kitts P."/>
            <person name="Maglott D."/>
            <person name="Pruitt K."/>
            <person name="Sapojnikov V."/>
            <person name="Souvorov A."/>
            <person name="Mackey A.J."/>
            <person name="Waterhouse R.M."/>
            <person name="Wyder S."/>
            <person name="Zdobnov E.M."/>
            <person name="Zdobnov E.M."/>
            <person name="Wyder S."/>
            <person name="Kriventseva E.V."/>
            <person name="Kadowaki T."/>
            <person name="Bork P."/>
            <person name="Aranda M."/>
            <person name="Bao R."/>
            <person name="Beermann A."/>
            <person name="Berns N."/>
            <person name="Bolognesi R."/>
            <person name="Bonneton F."/>
            <person name="Bopp D."/>
            <person name="Brown S.J."/>
            <person name="Bucher G."/>
            <person name="Butts T."/>
            <person name="Chaumot A."/>
            <person name="Denell R.E."/>
            <person name="Ferrier D.E."/>
            <person name="Friedrich M."/>
            <person name="Gordon C.M."/>
            <person name="Jindra M."/>
            <person name="Klingler M."/>
            <person name="Lan Q."/>
            <person name="Lattorff H.M."/>
            <person name="Laudet V."/>
            <person name="von Levetsow C."/>
            <person name="Liu Z."/>
            <person name="Lutz R."/>
            <person name="Lynch J.A."/>
            <person name="da Fonseca R.N."/>
            <person name="Posnien N."/>
            <person name="Reuter R."/>
            <person name="Roth S."/>
            <person name="Savard J."/>
            <person name="Schinko J.B."/>
            <person name="Schmitt C."/>
            <person name="Schoppmeier M."/>
            <person name="Schroder R."/>
            <person name="Shippy T.D."/>
            <person name="Simonnet F."/>
            <person name="Marques-Souza H."/>
            <person name="Tautz D."/>
            <person name="Tomoyasu Y."/>
            <person name="Trauner J."/>
            <person name="Van der Zee M."/>
            <person name="Vervoort M."/>
            <person name="Wittkopp N."/>
            <person name="Wimmer E.A."/>
            <person name="Yang X."/>
            <person name="Jones A.K."/>
            <person name="Sattelle D.B."/>
            <person name="Ebert P.R."/>
            <person name="Nelson D."/>
            <person name="Scott J.G."/>
            <person name="Beeman R.W."/>
            <person name="Muthukrishnan S."/>
            <person name="Kramer K.J."/>
            <person name="Arakane Y."/>
            <person name="Beeman R.W."/>
            <person name="Zhu Q."/>
            <person name="Hogenkamp D."/>
            <person name="Dixit R."/>
            <person name="Oppert B."/>
            <person name="Jiang H."/>
            <person name="Zou Z."/>
            <person name="Marshall J."/>
            <person name="Elpidina E."/>
            <person name="Vinokurov K."/>
            <person name="Oppert C."/>
            <person name="Zou Z."/>
            <person name="Evans J."/>
            <person name="Lu Z."/>
            <person name="Zhao P."/>
            <person name="Sumathipala N."/>
            <person name="Altincicek B."/>
            <person name="Vilcinskas A."/>
            <person name="Williams M."/>
            <person name="Hultmark D."/>
            <person name="Hetru C."/>
            <person name="Jiang H."/>
            <person name="Grimmelikhuijzen C.J."/>
            <person name="Hauser F."/>
            <person name="Cazzamali G."/>
            <person name="Williamson M."/>
            <person name="Park Y."/>
            <person name="Li B."/>
            <person name="Tanaka Y."/>
            <person name="Predel R."/>
            <person name="Neupert S."/>
            <person name="Schachtner J."/>
            <person name="Verleyen P."/>
            <person name="Raible F."/>
            <person name="Bork P."/>
            <person name="Friedrich M."/>
            <person name="Walden K.K."/>
            <person name="Robertson H.M."/>
            <person name="Angeli S."/>
            <person name="Foret S."/>
            <person name="Bucher G."/>
            <person name="Schuetz S."/>
            <person name="Maleszka R."/>
            <person name="Wimmer E.A."/>
            <person name="Beeman R.W."/>
            <person name="Lorenzen M."/>
            <person name="Tomoyasu Y."/>
            <person name="Miller S.C."/>
            <person name="Grossmann D."/>
            <person name="Bucher G."/>
        </authorList>
    </citation>
    <scope>NUCLEOTIDE SEQUENCE [LARGE SCALE GENOMIC DNA]</scope>
    <source>
        <strain evidence="2 3">Georgia GA2</strain>
    </source>
</reference>
<dbReference type="AlphaFoldDB" id="A0A139W9N6"/>
<keyword evidence="1" id="KW-0472">Membrane</keyword>
<sequence>MRLVFEKIIQLKHCEPTQEAVRLNIIVLLPPRRNRELGSPTATMSTRLLSRSRRRSNKFLVEILAEMYHITVLLCTFKIYVSTNNNDCG</sequence>
<keyword evidence="1" id="KW-1133">Transmembrane helix</keyword>
<dbReference type="Proteomes" id="UP000007266">
    <property type="component" value="Unassembled WGS sequence"/>
</dbReference>
<accession>A0A139W9N6</accession>
<feature type="transmembrane region" description="Helical" evidence="1">
    <location>
        <begin position="59"/>
        <end position="81"/>
    </location>
</feature>
<keyword evidence="3" id="KW-1185">Reference proteome</keyword>
<organism evidence="2 3">
    <name type="scientific">Tribolium castaneum</name>
    <name type="common">Red flour beetle</name>
    <dbReference type="NCBI Taxonomy" id="7070"/>
    <lineage>
        <taxon>Eukaryota</taxon>
        <taxon>Metazoa</taxon>
        <taxon>Ecdysozoa</taxon>
        <taxon>Arthropoda</taxon>
        <taxon>Hexapoda</taxon>
        <taxon>Insecta</taxon>
        <taxon>Pterygota</taxon>
        <taxon>Neoptera</taxon>
        <taxon>Endopterygota</taxon>
        <taxon>Coleoptera</taxon>
        <taxon>Polyphaga</taxon>
        <taxon>Cucujiformia</taxon>
        <taxon>Tenebrionidae</taxon>
        <taxon>Tenebrionidae incertae sedis</taxon>
        <taxon>Tribolium</taxon>
    </lineage>
</organism>
<dbReference type="EMBL" id="KQ972166">
    <property type="protein sequence ID" value="KYB24615.1"/>
    <property type="molecule type" value="Genomic_DNA"/>
</dbReference>
<evidence type="ECO:0000256" key="1">
    <source>
        <dbReference type="SAM" id="Phobius"/>
    </source>
</evidence>
<name>A0A139W9N6_TRICA</name>
<dbReference type="InParanoid" id="A0A139W9N6"/>
<keyword evidence="1" id="KW-0812">Transmembrane</keyword>
<reference evidence="2 3" key="2">
    <citation type="journal article" date="2010" name="Nucleic Acids Res.">
        <title>BeetleBase in 2010: revisions to provide comprehensive genomic information for Tribolium castaneum.</title>
        <authorList>
            <person name="Kim H.S."/>
            <person name="Murphy T."/>
            <person name="Xia J."/>
            <person name="Caragea D."/>
            <person name="Park Y."/>
            <person name="Beeman R.W."/>
            <person name="Lorenzen M.D."/>
            <person name="Butcher S."/>
            <person name="Manak J.R."/>
            <person name="Brown S.J."/>
        </authorList>
    </citation>
    <scope>NUCLEOTIDE SEQUENCE [LARGE SCALE GENOMIC DNA]</scope>
    <source>
        <strain evidence="2 3">Georgia GA2</strain>
    </source>
</reference>
<proteinExistence type="predicted"/>
<evidence type="ECO:0000313" key="2">
    <source>
        <dbReference type="EMBL" id="KYB24615.1"/>
    </source>
</evidence>
<evidence type="ECO:0000313" key="3">
    <source>
        <dbReference type="Proteomes" id="UP000007266"/>
    </source>
</evidence>
<gene>
    <name evidence="2" type="primary">AUGUSTUS-3.0.2_31740</name>
    <name evidence="2" type="ORF">TcasGA2_TC031740</name>
</gene>